<gene>
    <name evidence="1" type="ORF">MUN46_000160</name>
</gene>
<organism evidence="1 2">
    <name type="scientific">Mesosutterella faecium</name>
    <dbReference type="NCBI Taxonomy" id="2925194"/>
    <lineage>
        <taxon>Bacteria</taxon>
        <taxon>Pseudomonadati</taxon>
        <taxon>Pseudomonadota</taxon>
        <taxon>Betaproteobacteria</taxon>
        <taxon>Burkholderiales</taxon>
        <taxon>Sutterellaceae</taxon>
        <taxon>Mesosutterella</taxon>
    </lineage>
</organism>
<evidence type="ECO:0000313" key="2">
    <source>
        <dbReference type="Proteomes" id="UP001165481"/>
    </source>
</evidence>
<evidence type="ECO:0008006" key="3">
    <source>
        <dbReference type="Google" id="ProtNLM"/>
    </source>
</evidence>
<keyword evidence="2" id="KW-1185">Reference proteome</keyword>
<comment type="caution">
    <text evidence="1">The sequence shown here is derived from an EMBL/GenBank/DDBJ whole genome shotgun (WGS) entry which is preliminary data.</text>
</comment>
<name>A0ABT7IJ32_9BURK</name>
<proteinExistence type="predicted"/>
<evidence type="ECO:0000313" key="1">
    <source>
        <dbReference type="EMBL" id="MDL2058378.1"/>
    </source>
</evidence>
<dbReference type="Proteomes" id="UP001165481">
    <property type="component" value="Unassembled WGS sequence"/>
</dbReference>
<sequence length="74" mass="8747">MSDKYCARHKEKGKELTLERGLKRWLEAHSLVQILEWFDCVETTTVLTPKGAQRWSTESIRRDELFLEMLGITH</sequence>
<protein>
    <recommendedName>
        <fullName evidence="3">Transposase</fullName>
    </recommendedName>
</protein>
<reference evidence="1" key="1">
    <citation type="submission" date="2023-03" db="EMBL/GenBank/DDBJ databases">
        <title>Mesosutterella sp. nov. isolated from porcine feces.</title>
        <authorList>
            <person name="Yu S."/>
        </authorList>
    </citation>
    <scope>NUCLEOTIDE SEQUENCE</scope>
    <source>
        <strain evidence="1">AGMB02718</strain>
    </source>
</reference>
<accession>A0ABT7IJ32</accession>
<dbReference type="EMBL" id="JAKZJU020000001">
    <property type="protein sequence ID" value="MDL2058378.1"/>
    <property type="molecule type" value="Genomic_DNA"/>
</dbReference>
<dbReference type="RefSeq" id="WP_243376910.1">
    <property type="nucleotide sequence ID" value="NZ_JAKZJU020000001.1"/>
</dbReference>